<dbReference type="PANTHER" id="PTHR37919">
    <property type="entry name" value="PROTEIN CBG05606"/>
    <property type="match status" value="1"/>
</dbReference>
<dbReference type="PANTHER" id="PTHR37919:SF2">
    <property type="entry name" value="EXPERA DOMAIN-CONTAINING PROTEIN"/>
    <property type="match status" value="1"/>
</dbReference>
<evidence type="ECO:0000256" key="1">
    <source>
        <dbReference type="SAM" id="Phobius"/>
    </source>
</evidence>
<name>A0A9P6JM53_9AGAR</name>
<evidence type="ECO:0008006" key="4">
    <source>
        <dbReference type="Google" id="ProtNLM"/>
    </source>
</evidence>
<keyword evidence="3" id="KW-1185">Reference proteome</keyword>
<feature type="transmembrane region" description="Helical" evidence="1">
    <location>
        <begin position="94"/>
        <end position="113"/>
    </location>
</feature>
<dbReference type="AlphaFoldDB" id="A0A9P6JM53"/>
<keyword evidence="1" id="KW-0472">Membrane</keyword>
<dbReference type="Proteomes" id="UP000807306">
    <property type="component" value="Unassembled WGS sequence"/>
</dbReference>
<dbReference type="EMBL" id="MU157884">
    <property type="protein sequence ID" value="KAF9525410.1"/>
    <property type="molecule type" value="Genomic_DNA"/>
</dbReference>
<protein>
    <recommendedName>
        <fullName evidence="4">EXPERA domain-containing protein</fullName>
    </recommendedName>
</protein>
<comment type="caution">
    <text evidence="2">The sequence shown here is derived from an EMBL/GenBank/DDBJ whole genome shotgun (WGS) entry which is preliminary data.</text>
</comment>
<evidence type="ECO:0000313" key="3">
    <source>
        <dbReference type="Proteomes" id="UP000807306"/>
    </source>
</evidence>
<organism evidence="2 3">
    <name type="scientific">Crepidotus variabilis</name>
    <dbReference type="NCBI Taxonomy" id="179855"/>
    <lineage>
        <taxon>Eukaryota</taxon>
        <taxon>Fungi</taxon>
        <taxon>Dikarya</taxon>
        <taxon>Basidiomycota</taxon>
        <taxon>Agaricomycotina</taxon>
        <taxon>Agaricomycetes</taxon>
        <taxon>Agaricomycetidae</taxon>
        <taxon>Agaricales</taxon>
        <taxon>Agaricineae</taxon>
        <taxon>Crepidotaceae</taxon>
        <taxon>Crepidotus</taxon>
    </lineage>
</organism>
<gene>
    <name evidence="2" type="ORF">CPB83DRAFT_772043</name>
</gene>
<keyword evidence="1" id="KW-1133">Transmembrane helix</keyword>
<evidence type="ECO:0000313" key="2">
    <source>
        <dbReference type="EMBL" id="KAF9525410.1"/>
    </source>
</evidence>
<sequence>MAVKTHTWISLWFLLSAPVIIWDVTYCFMRPRSFAGGDLHWIWKPYELYEKLYGPPHYEQGGGFTNAQSAFNVIETALNIYYLYLAHVQAWSPATLVGFSAALMTLSKTVLYWAQEYFCDYCATGQNDPWTLLTLWVIPNGIWIVIPAFIVYRLGEDLIESLNIAAKVSAPAKKKTTPNEKAKGSKL</sequence>
<feature type="transmembrane region" description="Helical" evidence="1">
    <location>
        <begin position="6"/>
        <end position="29"/>
    </location>
</feature>
<reference evidence="2" key="1">
    <citation type="submission" date="2020-11" db="EMBL/GenBank/DDBJ databases">
        <authorList>
            <consortium name="DOE Joint Genome Institute"/>
            <person name="Ahrendt S."/>
            <person name="Riley R."/>
            <person name="Andreopoulos W."/>
            <person name="Labutti K."/>
            <person name="Pangilinan J."/>
            <person name="Ruiz-Duenas F.J."/>
            <person name="Barrasa J.M."/>
            <person name="Sanchez-Garcia M."/>
            <person name="Camarero S."/>
            <person name="Miyauchi S."/>
            <person name="Serrano A."/>
            <person name="Linde D."/>
            <person name="Babiker R."/>
            <person name="Drula E."/>
            <person name="Ayuso-Fernandez I."/>
            <person name="Pacheco R."/>
            <person name="Padilla G."/>
            <person name="Ferreira P."/>
            <person name="Barriuso J."/>
            <person name="Kellner H."/>
            <person name="Castanera R."/>
            <person name="Alfaro M."/>
            <person name="Ramirez L."/>
            <person name="Pisabarro A.G."/>
            <person name="Kuo A."/>
            <person name="Tritt A."/>
            <person name="Lipzen A."/>
            <person name="He G."/>
            <person name="Yan M."/>
            <person name="Ng V."/>
            <person name="Cullen D."/>
            <person name="Martin F."/>
            <person name="Rosso M.-N."/>
            <person name="Henrissat B."/>
            <person name="Hibbett D."/>
            <person name="Martinez A.T."/>
            <person name="Grigoriev I.V."/>
        </authorList>
    </citation>
    <scope>NUCLEOTIDE SEQUENCE</scope>
    <source>
        <strain evidence="2">CBS 506.95</strain>
    </source>
</reference>
<proteinExistence type="predicted"/>
<dbReference type="OrthoDB" id="60858at2759"/>
<feature type="transmembrane region" description="Helical" evidence="1">
    <location>
        <begin position="133"/>
        <end position="152"/>
    </location>
</feature>
<keyword evidence="1" id="KW-0812">Transmembrane</keyword>
<accession>A0A9P6JM53</accession>